<keyword evidence="2" id="KW-1185">Reference proteome</keyword>
<protein>
    <submittedName>
        <fullName evidence="1">Uncharacterized protein</fullName>
    </submittedName>
</protein>
<dbReference type="Proteomes" id="UP001060085">
    <property type="component" value="Linkage Group LG08"/>
</dbReference>
<evidence type="ECO:0000313" key="2">
    <source>
        <dbReference type="Proteomes" id="UP001060085"/>
    </source>
</evidence>
<accession>A0ACB9ZJG9</accession>
<gene>
    <name evidence="1" type="ORF">M9H77_33802</name>
</gene>
<sequence>MTAAACHLQVSSSQKQVVGLRLYLEGQKCNRLAIHVQHLSGLPNIMTFTSADQTVPKPCPWRGSNDYDLHDQFLKPVRWRRFSNVCCSVVKHDPSCIRREGIGGFVVTGAQLISRENGPRTVLHLRLLSPIYRTAQSGRPSGPWFKDFVEFESSLGGCAIDFGWPLAGCGDAQIGRSLRSENILFVILSSLYRFWSLLIAPCGTAGRHLLS</sequence>
<proteinExistence type="predicted"/>
<evidence type="ECO:0000313" key="1">
    <source>
        <dbReference type="EMBL" id="KAI5647797.1"/>
    </source>
</evidence>
<organism evidence="1 2">
    <name type="scientific">Catharanthus roseus</name>
    <name type="common">Madagascar periwinkle</name>
    <name type="synonym">Vinca rosea</name>
    <dbReference type="NCBI Taxonomy" id="4058"/>
    <lineage>
        <taxon>Eukaryota</taxon>
        <taxon>Viridiplantae</taxon>
        <taxon>Streptophyta</taxon>
        <taxon>Embryophyta</taxon>
        <taxon>Tracheophyta</taxon>
        <taxon>Spermatophyta</taxon>
        <taxon>Magnoliopsida</taxon>
        <taxon>eudicotyledons</taxon>
        <taxon>Gunneridae</taxon>
        <taxon>Pentapetalae</taxon>
        <taxon>asterids</taxon>
        <taxon>lamiids</taxon>
        <taxon>Gentianales</taxon>
        <taxon>Apocynaceae</taxon>
        <taxon>Rauvolfioideae</taxon>
        <taxon>Vinceae</taxon>
        <taxon>Catharanthinae</taxon>
        <taxon>Catharanthus</taxon>
    </lineage>
</organism>
<name>A0ACB9ZJG9_CATRO</name>
<comment type="caution">
    <text evidence="1">The sequence shown here is derived from an EMBL/GenBank/DDBJ whole genome shotgun (WGS) entry which is preliminary data.</text>
</comment>
<dbReference type="EMBL" id="CM044708">
    <property type="protein sequence ID" value="KAI5647797.1"/>
    <property type="molecule type" value="Genomic_DNA"/>
</dbReference>
<reference evidence="2" key="1">
    <citation type="journal article" date="2023" name="Nat. Plants">
        <title>Single-cell RNA sequencing provides a high-resolution roadmap for understanding the multicellular compartmentation of specialized metabolism.</title>
        <authorList>
            <person name="Sun S."/>
            <person name="Shen X."/>
            <person name="Li Y."/>
            <person name="Li Y."/>
            <person name="Wang S."/>
            <person name="Li R."/>
            <person name="Zhang H."/>
            <person name="Shen G."/>
            <person name="Guo B."/>
            <person name="Wei J."/>
            <person name="Xu J."/>
            <person name="St-Pierre B."/>
            <person name="Chen S."/>
            <person name="Sun C."/>
        </authorList>
    </citation>
    <scope>NUCLEOTIDE SEQUENCE [LARGE SCALE GENOMIC DNA]</scope>
</reference>